<dbReference type="AlphaFoldDB" id="A0A1C4Z6T2"/>
<proteinExistence type="inferred from homology"/>
<dbReference type="OrthoDB" id="3782574at2"/>
<gene>
    <name evidence="9" type="ORF">GA0070618_4843</name>
</gene>
<dbReference type="EMBL" id="LT607413">
    <property type="protein sequence ID" value="SCF28689.1"/>
    <property type="molecule type" value="Genomic_DNA"/>
</dbReference>
<name>A0A1C4Z6T2_MICEC</name>
<protein>
    <recommendedName>
        <fullName evidence="8">Probable membrane transporter protein</fullName>
    </recommendedName>
</protein>
<evidence type="ECO:0000256" key="7">
    <source>
        <dbReference type="ARBA" id="ARBA00023136"/>
    </source>
</evidence>
<keyword evidence="10" id="KW-1185">Reference proteome</keyword>
<dbReference type="InterPro" id="IPR002781">
    <property type="entry name" value="TM_pro_TauE-like"/>
</dbReference>
<dbReference type="InParanoid" id="A0A1C4Z6T2"/>
<comment type="similarity">
    <text evidence="2 8">Belongs to the 4-toluene sulfonate uptake permease (TSUP) (TC 2.A.102) family.</text>
</comment>
<sequence>MDPIQATLLLAAGLLTGALNALAGGGSLIAFSALIGVGIPPLTAKMTNTVAVFPGNVASVAGGYRDLPARREAVRILPAALLGGVLGSVLLLLTPTGVFELIVPFLVLAASAVLALRSRLAGWVARTAGHRRRHPAARQALVAVGGVYGGYVGASFGIVLLASLAFLQDEALARTVAVKNLLLAAVSFTAVVLFVVLGHVEWSAVALLVPATIVGGYGGARLVRRLPEKLARVVIVVFGTSFGLVLLWQNLRQP</sequence>
<keyword evidence="3" id="KW-0813">Transport</keyword>
<keyword evidence="5 8" id="KW-0812">Transmembrane</keyword>
<feature type="transmembrane region" description="Helical" evidence="8">
    <location>
        <begin position="141"/>
        <end position="166"/>
    </location>
</feature>
<feature type="transmembrane region" description="Helical" evidence="8">
    <location>
        <begin position="76"/>
        <end position="95"/>
    </location>
</feature>
<keyword evidence="4 8" id="KW-1003">Cell membrane</keyword>
<keyword evidence="7 8" id="KW-0472">Membrane</keyword>
<dbReference type="Pfam" id="PF01925">
    <property type="entry name" value="TauE"/>
    <property type="match status" value="1"/>
</dbReference>
<organism evidence="9 10">
    <name type="scientific">Micromonospora echinospora</name>
    <name type="common">Micromonospora purpurea</name>
    <dbReference type="NCBI Taxonomy" id="1877"/>
    <lineage>
        <taxon>Bacteria</taxon>
        <taxon>Bacillati</taxon>
        <taxon>Actinomycetota</taxon>
        <taxon>Actinomycetes</taxon>
        <taxon>Micromonosporales</taxon>
        <taxon>Micromonosporaceae</taxon>
        <taxon>Micromonospora</taxon>
    </lineage>
</organism>
<accession>A0A1C4Z6T2</accession>
<evidence type="ECO:0000256" key="4">
    <source>
        <dbReference type="ARBA" id="ARBA00022475"/>
    </source>
</evidence>
<evidence type="ECO:0000313" key="10">
    <source>
        <dbReference type="Proteomes" id="UP000198253"/>
    </source>
</evidence>
<evidence type="ECO:0000256" key="2">
    <source>
        <dbReference type="ARBA" id="ARBA00009142"/>
    </source>
</evidence>
<dbReference type="PANTHER" id="PTHR30269:SF0">
    <property type="entry name" value="MEMBRANE TRANSPORTER PROTEIN YFCA-RELATED"/>
    <property type="match status" value="1"/>
</dbReference>
<dbReference type="InterPro" id="IPR052017">
    <property type="entry name" value="TSUP"/>
</dbReference>
<evidence type="ECO:0000313" key="9">
    <source>
        <dbReference type="EMBL" id="SCF28689.1"/>
    </source>
</evidence>
<feature type="transmembrane region" description="Helical" evidence="8">
    <location>
        <begin position="204"/>
        <end position="224"/>
    </location>
</feature>
<evidence type="ECO:0000256" key="6">
    <source>
        <dbReference type="ARBA" id="ARBA00022989"/>
    </source>
</evidence>
<feature type="transmembrane region" description="Helical" evidence="8">
    <location>
        <begin position="230"/>
        <end position="248"/>
    </location>
</feature>
<evidence type="ECO:0000256" key="5">
    <source>
        <dbReference type="ARBA" id="ARBA00022692"/>
    </source>
</evidence>
<evidence type="ECO:0000256" key="1">
    <source>
        <dbReference type="ARBA" id="ARBA00004651"/>
    </source>
</evidence>
<dbReference type="GO" id="GO:0005886">
    <property type="term" value="C:plasma membrane"/>
    <property type="evidence" value="ECO:0007669"/>
    <property type="project" value="UniProtKB-SubCell"/>
</dbReference>
<dbReference type="Proteomes" id="UP000198253">
    <property type="component" value="Chromosome I"/>
</dbReference>
<feature type="transmembrane region" description="Helical" evidence="8">
    <location>
        <begin position="178"/>
        <end position="197"/>
    </location>
</feature>
<evidence type="ECO:0000256" key="3">
    <source>
        <dbReference type="ARBA" id="ARBA00022448"/>
    </source>
</evidence>
<dbReference type="RefSeq" id="WP_088983664.1">
    <property type="nucleotide sequence ID" value="NZ_LT607413.1"/>
</dbReference>
<dbReference type="PANTHER" id="PTHR30269">
    <property type="entry name" value="TRANSMEMBRANE PROTEIN YFCA"/>
    <property type="match status" value="1"/>
</dbReference>
<reference evidence="10" key="1">
    <citation type="submission" date="2016-06" db="EMBL/GenBank/DDBJ databases">
        <authorList>
            <person name="Varghese N."/>
            <person name="Submissions Spin"/>
        </authorList>
    </citation>
    <scope>NUCLEOTIDE SEQUENCE [LARGE SCALE GENOMIC DNA]</scope>
    <source>
        <strain evidence="10">DSM 43816</strain>
    </source>
</reference>
<keyword evidence="6 8" id="KW-1133">Transmembrane helix</keyword>
<comment type="subcellular location">
    <subcellularLocation>
        <location evidence="1 8">Cell membrane</location>
        <topology evidence="1 8">Multi-pass membrane protein</topology>
    </subcellularLocation>
</comment>
<evidence type="ECO:0000256" key="8">
    <source>
        <dbReference type="RuleBase" id="RU363041"/>
    </source>
</evidence>
<feature type="transmembrane region" description="Helical" evidence="8">
    <location>
        <begin position="101"/>
        <end position="120"/>
    </location>
</feature>